<dbReference type="InterPro" id="IPR036390">
    <property type="entry name" value="WH_DNA-bd_sf"/>
</dbReference>
<dbReference type="InterPro" id="IPR001845">
    <property type="entry name" value="HTH_ArsR_DNA-bd_dom"/>
</dbReference>
<dbReference type="CDD" id="cd00851">
    <property type="entry name" value="MTH1175"/>
    <property type="match status" value="1"/>
</dbReference>
<dbReference type="Gene3D" id="1.10.10.10">
    <property type="entry name" value="Winged helix-like DNA-binding domain superfamily/Winged helix DNA-binding domain"/>
    <property type="match status" value="1"/>
</dbReference>
<dbReference type="InterPro" id="IPR011991">
    <property type="entry name" value="ArsR-like_HTH"/>
</dbReference>
<protein>
    <submittedName>
        <fullName evidence="2">HTH-type transcriptional repressor CzrA</fullName>
    </submittedName>
</protein>
<dbReference type="InterPro" id="IPR051840">
    <property type="entry name" value="NifX/NifY_domain"/>
</dbReference>
<comment type="caution">
    <text evidence="2">The sequence shown here is derived from an EMBL/GenBank/DDBJ whole genome shotgun (WGS) entry which is preliminary data.</text>
</comment>
<feature type="domain" description="HTH arsR-type" evidence="1">
    <location>
        <begin position="1"/>
        <end position="92"/>
    </location>
</feature>
<evidence type="ECO:0000313" key="3">
    <source>
        <dbReference type="Proteomes" id="UP000095488"/>
    </source>
</evidence>
<dbReference type="InterPro" id="IPR036388">
    <property type="entry name" value="WH-like_DNA-bd_sf"/>
</dbReference>
<dbReference type="Gene3D" id="3.30.420.130">
    <property type="entry name" value="Dinitrogenase iron-molybdenum cofactor biosynthesis domain"/>
    <property type="match status" value="1"/>
</dbReference>
<dbReference type="SUPFAM" id="SSF46785">
    <property type="entry name" value="Winged helix' DNA-binding domain"/>
    <property type="match status" value="1"/>
</dbReference>
<dbReference type="Proteomes" id="UP000095488">
    <property type="component" value="Unassembled WGS sequence"/>
</dbReference>
<organism evidence="2 3">
    <name type="scientific">Sarcina ventriculi</name>
    <name type="common">Clostridium ventriculi</name>
    <dbReference type="NCBI Taxonomy" id="1267"/>
    <lineage>
        <taxon>Bacteria</taxon>
        <taxon>Bacillati</taxon>
        <taxon>Bacillota</taxon>
        <taxon>Clostridia</taxon>
        <taxon>Eubacteriales</taxon>
        <taxon>Clostridiaceae</taxon>
        <taxon>Sarcina</taxon>
    </lineage>
</organism>
<dbReference type="PANTHER" id="PTHR33937">
    <property type="entry name" value="IRON-MOLYBDENUM PROTEIN-RELATED-RELATED"/>
    <property type="match status" value="1"/>
</dbReference>
<sequence length="245" mass="27568">MEAYINIFKALSDETRLKILLLMSKKSICAKGIAKHLNISEAAVSQQIKILKKVNLIIGYKIGYHIIYDLNYDTLKKPTLFIENLINKDTYDYIFSDSQYNTECLKKCAHKKCFNENKFKEELSMKVCFPVKSNEGLQSVTYNHFGNAPHFIICDLENNEIKSVNNGDLNHEHGKCQPIKALSGEVVDAVIVGGIGAGAILKLNSMGIKVYKACQGTIEENIKLFKENKLPQFDANNSCTSHNCH</sequence>
<dbReference type="NCBIfam" id="NF033788">
    <property type="entry name" value="HTH_metalloreg"/>
    <property type="match status" value="1"/>
</dbReference>
<keyword evidence="3" id="KW-1185">Reference proteome</keyword>
<accession>A0ABM9UPF4</accession>
<dbReference type="Pfam" id="PF02579">
    <property type="entry name" value="Nitro_FeMo-Co"/>
    <property type="match status" value="1"/>
</dbReference>
<reference evidence="2 3" key="1">
    <citation type="submission" date="2015-09" db="EMBL/GenBank/DDBJ databases">
        <authorList>
            <consortium name="Pathogen Informatics"/>
        </authorList>
    </citation>
    <scope>NUCLEOTIDE SEQUENCE [LARGE SCALE GENOMIC DNA]</scope>
    <source>
        <strain evidence="2 3">2789STDY5834858</strain>
    </source>
</reference>
<dbReference type="SMART" id="SM00418">
    <property type="entry name" value="HTH_ARSR"/>
    <property type="match status" value="1"/>
</dbReference>
<evidence type="ECO:0000313" key="2">
    <source>
        <dbReference type="EMBL" id="CUN78468.1"/>
    </source>
</evidence>
<gene>
    <name evidence="2" type="primary">czrA_2</name>
    <name evidence="2" type="ORF">ERS852473_01088</name>
</gene>
<dbReference type="InterPro" id="IPR003731">
    <property type="entry name" value="Di-Nase_FeMo-co_biosynth"/>
</dbReference>
<dbReference type="EMBL" id="CYZR01000003">
    <property type="protein sequence ID" value="CUN78468.1"/>
    <property type="molecule type" value="Genomic_DNA"/>
</dbReference>
<dbReference type="PRINTS" id="PR00778">
    <property type="entry name" value="HTHARSR"/>
</dbReference>
<evidence type="ECO:0000259" key="1">
    <source>
        <dbReference type="PROSITE" id="PS50987"/>
    </source>
</evidence>
<proteinExistence type="predicted"/>
<dbReference type="CDD" id="cd00090">
    <property type="entry name" value="HTH_ARSR"/>
    <property type="match status" value="1"/>
</dbReference>
<dbReference type="InterPro" id="IPR036105">
    <property type="entry name" value="DiNase_FeMo-co_biosyn_sf"/>
</dbReference>
<dbReference type="PROSITE" id="PS50987">
    <property type="entry name" value="HTH_ARSR_2"/>
    <property type="match status" value="1"/>
</dbReference>
<dbReference type="PANTHER" id="PTHR33937:SF2">
    <property type="entry name" value="DINITROGENASE IRON-MOLYBDENUM COFACTOR BIOSYNTHESIS DOMAIN-CONTAINING PROTEIN"/>
    <property type="match status" value="1"/>
</dbReference>
<dbReference type="RefSeq" id="WP_082412324.1">
    <property type="nucleotide sequence ID" value="NZ_BCMV01000066.1"/>
</dbReference>
<name>A0ABM9UPF4_SARVE</name>
<dbReference type="SUPFAM" id="SSF53146">
    <property type="entry name" value="Nitrogenase accessory factor-like"/>
    <property type="match status" value="1"/>
</dbReference>
<dbReference type="InterPro" id="IPR033913">
    <property type="entry name" value="MTH1175_dom"/>
</dbReference>
<dbReference type="Pfam" id="PF01022">
    <property type="entry name" value="HTH_5"/>
    <property type="match status" value="1"/>
</dbReference>